<dbReference type="eggNOG" id="KOG2586">
    <property type="taxonomic scope" value="Eukaryota"/>
</dbReference>
<dbReference type="InterPro" id="IPR000659">
    <property type="entry name" value="Pyridox_Oxase"/>
</dbReference>
<dbReference type="EC" id="1.4.3.5" evidence="4"/>
<dbReference type="UniPathway" id="UPA01068">
    <property type="reaction ID" value="UER00304"/>
</dbReference>
<feature type="domain" description="Pyridoxamine 5'-phosphate oxidase N-terminal" evidence="8">
    <location>
        <begin position="52"/>
        <end position="162"/>
    </location>
</feature>
<name>G3BEC0_CANTC</name>
<dbReference type="STRING" id="590646.G3BEC0"/>
<dbReference type="NCBIfam" id="NF004231">
    <property type="entry name" value="PRK05679.1"/>
    <property type="match status" value="1"/>
</dbReference>
<dbReference type="PANTHER" id="PTHR10851">
    <property type="entry name" value="PYRIDOXINE-5-PHOSPHATE OXIDASE"/>
    <property type="match status" value="1"/>
</dbReference>
<dbReference type="GO" id="GO:0008615">
    <property type="term" value="P:pyridoxine biosynthetic process"/>
    <property type="evidence" value="ECO:0007669"/>
    <property type="project" value="InterPro"/>
</dbReference>
<evidence type="ECO:0000256" key="4">
    <source>
        <dbReference type="ARBA" id="ARBA00012801"/>
    </source>
</evidence>
<dbReference type="HOGENOM" id="CLU_032263_2_0_1"/>
<evidence type="ECO:0000313" key="11">
    <source>
        <dbReference type="Proteomes" id="UP000000707"/>
    </source>
</evidence>
<dbReference type="GeneID" id="18250887"/>
<dbReference type="InterPro" id="IPR019740">
    <property type="entry name" value="Pyridox_Oxase_CS"/>
</dbReference>
<dbReference type="InterPro" id="IPR011576">
    <property type="entry name" value="Pyridox_Oxase_N"/>
</dbReference>
<dbReference type="Gene3D" id="2.30.110.10">
    <property type="entry name" value="Electron Transport, Fmn-binding Protein, Chain A"/>
    <property type="match status" value="1"/>
</dbReference>
<accession>G3BEC0</accession>
<dbReference type="NCBIfam" id="TIGR00558">
    <property type="entry name" value="pdxH"/>
    <property type="match status" value="1"/>
</dbReference>
<evidence type="ECO:0000256" key="1">
    <source>
        <dbReference type="ARBA" id="ARBA00001917"/>
    </source>
</evidence>
<dbReference type="OrthoDB" id="303614at2759"/>
<evidence type="ECO:0000256" key="6">
    <source>
        <dbReference type="ARBA" id="ARBA00022643"/>
    </source>
</evidence>
<dbReference type="InterPro" id="IPR012349">
    <property type="entry name" value="Split_barrel_FMN-bd"/>
</dbReference>
<dbReference type="Proteomes" id="UP000000707">
    <property type="component" value="Unassembled WGS sequence"/>
</dbReference>
<feature type="domain" description="Pyridoxine 5'-phosphate oxidase dimerisation C-terminal" evidence="9">
    <location>
        <begin position="178"/>
        <end position="220"/>
    </location>
</feature>
<keyword evidence="7" id="KW-0560">Oxidoreductase</keyword>
<evidence type="ECO:0000256" key="7">
    <source>
        <dbReference type="ARBA" id="ARBA00023002"/>
    </source>
</evidence>
<dbReference type="PIRSF" id="PIRSF000190">
    <property type="entry name" value="Pyd_amn-ph_oxd"/>
    <property type="match status" value="1"/>
</dbReference>
<evidence type="ECO:0000256" key="5">
    <source>
        <dbReference type="ARBA" id="ARBA00022630"/>
    </source>
</evidence>
<dbReference type="KEGG" id="cten:18250887"/>
<keyword evidence="6" id="KW-0288">FMN</keyword>
<dbReference type="AlphaFoldDB" id="G3BEC0"/>
<organism evidence="11">
    <name type="scientific">Candida tenuis (strain ATCC 10573 / BCRC 21748 / CBS 615 / JCM 9827 / NBRC 10315 / NRRL Y-1498 / VKM Y-70)</name>
    <name type="common">Yeast</name>
    <name type="synonym">Yamadazyma tenuis</name>
    <dbReference type="NCBI Taxonomy" id="590646"/>
    <lineage>
        <taxon>Eukaryota</taxon>
        <taxon>Fungi</taxon>
        <taxon>Dikarya</taxon>
        <taxon>Ascomycota</taxon>
        <taxon>Saccharomycotina</taxon>
        <taxon>Pichiomycetes</taxon>
        <taxon>Debaryomycetaceae</taxon>
        <taxon>Yamadazyma</taxon>
    </lineage>
</organism>
<sequence length="220" mass="25745">MNLDEKIIYAPETYQYTKGELHENSINKDPFEQFHAWFADAKTSEDIPESTIFSTARLPSGRVSSRVVLLKELDHEGFVVYSNWQTSKKSKDFETNNYASLTFFWKNSQRQVRVEGIMKKVDYEQANRYFQTRPRGSQIGAWSSPQSSVIQGREELEQKVRENTEKFGQGEIECPEFWGGVKIIPVEIEFWQGRNSRLHDRLTFTRDHEAGPWTLRRIAP</sequence>
<proteinExistence type="inferred from homology"/>
<reference evidence="10 11" key="1">
    <citation type="journal article" date="2011" name="Proc. Natl. Acad. Sci. U.S.A.">
        <title>Comparative genomics of xylose-fermenting fungi for enhanced biofuel production.</title>
        <authorList>
            <person name="Wohlbach D.J."/>
            <person name="Kuo A."/>
            <person name="Sato T.K."/>
            <person name="Potts K.M."/>
            <person name="Salamov A.A."/>
            <person name="LaButti K.M."/>
            <person name="Sun H."/>
            <person name="Clum A."/>
            <person name="Pangilinan J.L."/>
            <person name="Lindquist E.A."/>
            <person name="Lucas S."/>
            <person name="Lapidus A."/>
            <person name="Jin M."/>
            <person name="Gunawan C."/>
            <person name="Balan V."/>
            <person name="Dale B.E."/>
            <person name="Jeffries T.W."/>
            <person name="Zinkel R."/>
            <person name="Barry K.W."/>
            <person name="Grigoriev I.V."/>
            <person name="Gasch A.P."/>
        </authorList>
    </citation>
    <scope>NUCLEOTIDE SEQUENCE [LARGE SCALE GENOMIC DNA]</scope>
    <source>
        <strain evidence="11">ATCC 10573 / BCRC 21748 / CBS 615 / JCM 9827 / NBRC 10315 / NRRL Y-1498 / VKM Y-70</strain>
    </source>
</reference>
<evidence type="ECO:0000256" key="3">
    <source>
        <dbReference type="ARBA" id="ARBA00005037"/>
    </source>
</evidence>
<dbReference type="GO" id="GO:0010181">
    <property type="term" value="F:FMN binding"/>
    <property type="evidence" value="ECO:0007669"/>
    <property type="project" value="InterPro"/>
</dbReference>
<evidence type="ECO:0000259" key="9">
    <source>
        <dbReference type="Pfam" id="PF10590"/>
    </source>
</evidence>
<dbReference type="SUPFAM" id="SSF50475">
    <property type="entry name" value="FMN-binding split barrel"/>
    <property type="match status" value="1"/>
</dbReference>
<dbReference type="PROSITE" id="PS01064">
    <property type="entry name" value="PYRIDOX_OXIDASE"/>
    <property type="match status" value="1"/>
</dbReference>
<comment type="pathway">
    <text evidence="3">Cofactor metabolism; pyridoxal 5'-phosphate salvage; pyridoxal 5'-phosphate from pyridoxine 5'-phosphate: step 1/1.</text>
</comment>
<protein>
    <recommendedName>
        <fullName evidence="4">pyridoxal 5'-phosphate synthase</fullName>
        <ecNumber evidence="4">1.4.3.5</ecNumber>
    </recommendedName>
</protein>
<dbReference type="HAMAP" id="MF_01629">
    <property type="entry name" value="PdxH"/>
    <property type="match status" value="1"/>
</dbReference>
<dbReference type="GO" id="GO:0004733">
    <property type="term" value="F:pyridoxamine phosphate oxidase activity"/>
    <property type="evidence" value="ECO:0007669"/>
    <property type="project" value="UniProtKB-EC"/>
</dbReference>
<keyword evidence="11" id="KW-1185">Reference proteome</keyword>
<dbReference type="Pfam" id="PF10590">
    <property type="entry name" value="PNP_phzG_C"/>
    <property type="match status" value="1"/>
</dbReference>
<comment type="cofactor">
    <cofactor evidence="1">
        <name>FMN</name>
        <dbReference type="ChEBI" id="CHEBI:58210"/>
    </cofactor>
</comment>
<dbReference type="InterPro" id="IPR019576">
    <property type="entry name" value="Pyridoxamine_oxidase_dimer_C"/>
</dbReference>
<evidence type="ECO:0000256" key="2">
    <source>
        <dbReference type="ARBA" id="ARBA00004738"/>
    </source>
</evidence>
<dbReference type="PANTHER" id="PTHR10851:SF0">
    <property type="entry name" value="PYRIDOXINE-5'-PHOSPHATE OXIDASE"/>
    <property type="match status" value="1"/>
</dbReference>
<dbReference type="Pfam" id="PF01243">
    <property type="entry name" value="PNPOx_N"/>
    <property type="match status" value="1"/>
</dbReference>
<keyword evidence="5" id="KW-0285">Flavoprotein</keyword>
<evidence type="ECO:0000259" key="8">
    <source>
        <dbReference type="Pfam" id="PF01243"/>
    </source>
</evidence>
<evidence type="ECO:0000313" key="10">
    <source>
        <dbReference type="EMBL" id="EGV60510.1"/>
    </source>
</evidence>
<dbReference type="EMBL" id="GL996528">
    <property type="protein sequence ID" value="EGV60510.1"/>
    <property type="molecule type" value="Genomic_DNA"/>
</dbReference>
<gene>
    <name evidence="10" type="ORF">CANTEDRAFT_99913</name>
</gene>
<comment type="pathway">
    <text evidence="2">Cofactor metabolism; pyridoxal 5'-phosphate salvage; pyridoxal 5'-phosphate from pyridoxamine 5'-phosphate: step 1/1.</text>
</comment>